<dbReference type="Gene3D" id="3.40.190.290">
    <property type="match status" value="1"/>
</dbReference>
<evidence type="ECO:0000256" key="1">
    <source>
        <dbReference type="SAM" id="MobiDB-lite"/>
    </source>
</evidence>
<evidence type="ECO:0000313" key="2">
    <source>
        <dbReference type="EMBL" id="MFC6390543.1"/>
    </source>
</evidence>
<evidence type="ECO:0008006" key="4">
    <source>
        <dbReference type="Google" id="ProtNLM"/>
    </source>
</evidence>
<feature type="region of interest" description="Disordered" evidence="1">
    <location>
        <begin position="67"/>
        <end position="89"/>
    </location>
</feature>
<comment type="caution">
    <text evidence="2">The sequence shown here is derived from an EMBL/GenBank/DDBJ whole genome shotgun (WGS) entry which is preliminary data.</text>
</comment>
<evidence type="ECO:0000313" key="3">
    <source>
        <dbReference type="Proteomes" id="UP001596237"/>
    </source>
</evidence>
<gene>
    <name evidence="2" type="ORF">ACFQDP_14540</name>
</gene>
<accession>A0ABW1WST5</accession>
<proteinExistence type="predicted"/>
<reference evidence="3" key="1">
    <citation type="journal article" date="2019" name="Int. J. Syst. Evol. Microbiol.">
        <title>The Global Catalogue of Microorganisms (GCM) 10K type strain sequencing project: providing services to taxonomists for standard genome sequencing and annotation.</title>
        <authorList>
            <consortium name="The Broad Institute Genomics Platform"/>
            <consortium name="The Broad Institute Genome Sequencing Center for Infectious Disease"/>
            <person name="Wu L."/>
            <person name="Ma J."/>
        </authorList>
    </citation>
    <scope>NUCLEOTIDE SEQUENCE [LARGE SCALE GENOMIC DNA]</scope>
    <source>
        <strain evidence="3">CCUG 36916</strain>
    </source>
</reference>
<feature type="non-terminal residue" evidence="2">
    <location>
        <position position="1"/>
    </location>
</feature>
<organism evidence="2 3">
    <name type="scientific">Methylorubrum zatmanii</name>
    <dbReference type="NCBI Taxonomy" id="29429"/>
    <lineage>
        <taxon>Bacteria</taxon>
        <taxon>Pseudomonadati</taxon>
        <taxon>Pseudomonadota</taxon>
        <taxon>Alphaproteobacteria</taxon>
        <taxon>Hyphomicrobiales</taxon>
        <taxon>Methylobacteriaceae</taxon>
        <taxon>Methylorubrum</taxon>
    </lineage>
</organism>
<name>A0ABW1WST5_9HYPH</name>
<keyword evidence="3" id="KW-1185">Reference proteome</keyword>
<dbReference type="SUPFAM" id="SSF53850">
    <property type="entry name" value="Periplasmic binding protein-like II"/>
    <property type="match status" value="1"/>
</dbReference>
<dbReference type="Proteomes" id="UP001596237">
    <property type="component" value="Unassembled WGS sequence"/>
</dbReference>
<protein>
    <recommendedName>
        <fullName evidence="4">LysR family transcriptional regulator</fullName>
    </recommendedName>
</protein>
<sequence length="89" mass="10058">RAQITAPPDRLRHLKSCIAQGRLERVLPEWDLPSTPVYIVTTSRLLPAKTRCFIDFAMKQLPTMLAAATDDEDRSTRRTDQVGVRLIAP</sequence>
<dbReference type="EMBL" id="JBHSTT010000046">
    <property type="protein sequence ID" value="MFC6390543.1"/>
    <property type="molecule type" value="Genomic_DNA"/>
</dbReference>